<evidence type="ECO:0000313" key="8">
    <source>
        <dbReference type="EMBL" id="DAD51222.1"/>
    </source>
</evidence>
<keyword evidence="2" id="KW-0945">Host-virus interaction</keyword>
<reference evidence="8" key="1">
    <citation type="submission" date="2020-09" db="EMBL/GenBank/DDBJ databases">
        <title>Leviviricetes taxonomy.</title>
        <authorList>
            <person name="Stockdale S.R."/>
            <person name="Callanan J."/>
            <person name="Adriaenssens E.M."/>
            <person name="Kuhn J.H."/>
            <person name="Rumnieks J."/>
            <person name="Shkoporov A."/>
            <person name="Draper L.A."/>
            <person name="Ross P."/>
            <person name="Hill C."/>
        </authorList>
    </citation>
    <scope>NUCLEOTIDE SEQUENCE</scope>
</reference>
<keyword evidence="6" id="KW-1160">Virus entry into host cell</keyword>
<evidence type="ECO:0000256" key="6">
    <source>
        <dbReference type="ARBA" id="ARBA00023296"/>
    </source>
</evidence>
<evidence type="ECO:0000256" key="3">
    <source>
        <dbReference type="ARBA" id="ARBA00022804"/>
    </source>
</evidence>
<name>A0A8S5KZT9_9VIRU</name>
<dbReference type="GO" id="GO:0039666">
    <property type="term" value="P:virion attachment to host cell pilus"/>
    <property type="evidence" value="ECO:0007669"/>
    <property type="project" value="UniProtKB-KW"/>
</dbReference>
<gene>
    <name evidence="8" type="primary">SRR7976327_1_1</name>
</gene>
<protein>
    <submittedName>
        <fullName evidence="8">Maturation protein</fullName>
    </submittedName>
</protein>
<evidence type="ECO:0000256" key="1">
    <source>
        <dbReference type="ARBA" id="ARBA00004328"/>
    </source>
</evidence>
<comment type="subcellular location">
    <subcellularLocation>
        <location evidence="1">Virion</location>
    </subcellularLocation>
</comment>
<sequence>MSYGNKLYTESDYFGEFYRSSRTWNGANDPAHKAENPYTAIIHRQQRSWVARVNIKTGVDEGNCYGPYYSAQTKPQFDSNTELQLLAKMADEIRGHSFNLGVFVAELRESLAMLLNSFSAIVTMAKALRHRDFGLLLLSVANVAGGEQIQRRFVNDKRLRKAVSTGNISSTWLAIQYGWKPLVNDIFEACKAIEALTSEPRTLRARFSAQGPSYPFDDLSTDIRPNPTKFIHWCSSRREYRLKWVEKVSIPRSLGLINPLTIAWERLPWSFVIDWFMPIGSYLDLVGFFGGLQLSYAQSTFIQTRGNKRVTNNCGAVPGESPHSEGTCYIGQYYKTTSHYHYCGGTSVVNTFFDRVTGTTLRVPTPDLKDLDKAFSLGHLKNAAALVWQRTRSTEKYLRD</sequence>
<dbReference type="GO" id="GO:0044423">
    <property type="term" value="C:virion component"/>
    <property type="evidence" value="ECO:0007669"/>
    <property type="project" value="UniProtKB-KW"/>
</dbReference>
<evidence type="ECO:0000256" key="5">
    <source>
        <dbReference type="ARBA" id="ARBA00023104"/>
    </source>
</evidence>
<accession>A0A8S5KZT9</accession>
<organism evidence="8 9">
    <name type="scientific">ssRNA phage SRR7976327_1</name>
    <dbReference type="NCBI Taxonomy" id="2786730"/>
    <lineage>
        <taxon>Viruses</taxon>
        <taxon>Riboviria</taxon>
        <taxon>Orthornavirae</taxon>
        <taxon>Lenarviricota</taxon>
        <taxon>Leviviricetes</taxon>
        <taxon>Norzivirales</taxon>
        <taxon>Fiersviridae</taxon>
        <taxon>Ineyimevirus</taxon>
        <taxon>Ineyimevirus lutihabitans</taxon>
    </lineage>
</organism>
<evidence type="ECO:0000313" key="9">
    <source>
        <dbReference type="Proteomes" id="UP000680511"/>
    </source>
</evidence>
<dbReference type="RefSeq" id="YP_010769403.1">
    <property type="nucleotide sequence ID" value="NC_073964.1"/>
</dbReference>
<dbReference type="GeneID" id="80398411"/>
<comment type="similarity">
    <text evidence="7">Belongs to the Leviviricetes maturation protein family.</text>
</comment>
<evidence type="ECO:0000256" key="4">
    <source>
        <dbReference type="ARBA" id="ARBA00022844"/>
    </source>
</evidence>
<dbReference type="InterPro" id="IPR005563">
    <property type="entry name" value="A_protein"/>
</dbReference>
<dbReference type="Pfam" id="PF03863">
    <property type="entry name" value="Phage_mat-A"/>
    <property type="match status" value="1"/>
</dbReference>
<keyword evidence="3" id="KW-1161">Viral attachment to host cell</keyword>
<evidence type="ECO:0000256" key="2">
    <source>
        <dbReference type="ARBA" id="ARBA00022581"/>
    </source>
</evidence>
<keyword evidence="5" id="KW-1175">Viral attachment to host cell pilus</keyword>
<dbReference type="Proteomes" id="UP000680511">
    <property type="component" value="Segment"/>
</dbReference>
<dbReference type="KEGG" id="vg:80398411"/>
<keyword evidence="9" id="KW-1185">Reference proteome</keyword>
<keyword evidence="4" id="KW-0946">Virion</keyword>
<dbReference type="EMBL" id="BK013758">
    <property type="protein sequence ID" value="DAD51222.1"/>
    <property type="molecule type" value="Genomic_RNA"/>
</dbReference>
<proteinExistence type="inferred from homology"/>
<evidence type="ECO:0000256" key="7">
    <source>
        <dbReference type="ARBA" id="ARBA00035110"/>
    </source>
</evidence>